<dbReference type="AlphaFoldDB" id="A0A813VTA9"/>
<keyword evidence="1" id="KW-1133">Transmembrane helix</keyword>
<accession>A0A813VTA9</accession>
<evidence type="ECO:0000313" key="3">
    <source>
        <dbReference type="EMBL" id="CAF0940992.1"/>
    </source>
</evidence>
<evidence type="ECO:0000313" key="2">
    <source>
        <dbReference type="EMBL" id="CAF0842253.1"/>
    </source>
</evidence>
<evidence type="ECO:0000313" key="5">
    <source>
        <dbReference type="Proteomes" id="UP000663864"/>
    </source>
</evidence>
<reference evidence="2" key="1">
    <citation type="submission" date="2021-02" db="EMBL/GenBank/DDBJ databases">
        <authorList>
            <person name="Nowell W R."/>
        </authorList>
    </citation>
    <scope>NUCLEOTIDE SEQUENCE</scope>
</reference>
<dbReference type="Proteomes" id="UP000663854">
    <property type="component" value="Unassembled WGS sequence"/>
</dbReference>
<keyword evidence="1" id="KW-0812">Transmembrane</keyword>
<feature type="transmembrane region" description="Helical" evidence="1">
    <location>
        <begin position="40"/>
        <end position="64"/>
    </location>
</feature>
<keyword evidence="6" id="KW-1185">Reference proteome</keyword>
<dbReference type="EMBL" id="CAJNOL010000262">
    <property type="protein sequence ID" value="CAF0970396.1"/>
    <property type="molecule type" value="Genomic_DNA"/>
</dbReference>
<dbReference type="EMBL" id="CAJNOT010000107">
    <property type="protein sequence ID" value="CAF0842253.1"/>
    <property type="molecule type" value="Genomic_DNA"/>
</dbReference>
<evidence type="ECO:0000313" key="6">
    <source>
        <dbReference type="Proteomes" id="UP000663870"/>
    </source>
</evidence>
<comment type="caution">
    <text evidence="2">The sequence shown here is derived from an EMBL/GenBank/DDBJ whole genome shotgun (WGS) entry which is preliminary data.</text>
</comment>
<protein>
    <submittedName>
        <fullName evidence="2">Uncharacterized protein</fullName>
    </submittedName>
</protein>
<keyword evidence="1" id="KW-0472">Membrane</keyword>
<sequence length="84" mass="9281">MVSPVNLLSLTTATTKSKEIFVTQVANTQISKPKRGKTSFGLATTIGIICGISFLALIIIIRIVRFQMYRLDSRGIYKLVPHEA</sequence>
<dbReference type="EMBL" id="CAJNOH010000198">
    <property type="protein sequence ID" value="CAF0940992.1"/>
    <property type="molecule type" value="Genomic_DNA"/>
</dbReference>
<gene>
    <name evidence="4" type="ORF">JXQ802_LOCUS12635</name>
    <name evidence="3" type="ORF">PYM288_LOCUS11587</name>
    <name evidence="2" type="ORF">ZHD862_LOCUS4441</name>
</gene>
<proteinExistence type="predicted"/>
<name>A0A813VTA9_9BILA</name>
<evidence type="ECO:0000256" key="1">
    <source>
        <dbReference type="SAM" id="Phobius"/>
    </source>
</evidence>
<organism evidence="2 5">
    <name type="scientific">Rotaria sordida</name>
    <dbReference type="NCBI Taxonomy" id="392033"/>
    <lineage>
        <taxon>Eukaryota</taxon>
        <taxon>Metazoa</taxon>
        <taxon>Spiralia</taxon>
        <taxon>Gnathifera</taxon>
        <taxon>Rotifera</taxon>
        <taxon>Eurotatoria</taxon>
        <taxon>Bdelloidea</taxon>
        <taxon>Philodinida</taxon>
        <taxon>Philodinidae</taxon>
        <taxon>Rotaria</taxon>
    </lineage>
</organism>
<evidence type="ECO:0000313" key="4">
    <source>
        <dbReference type="EMBL" id="CAF0970396.1"/>
    </source>
</evidence>
<dbReference type="Proteomes" id="UP000663870">
    <property type="component" value="Unassembled WGS sequence"/>
</dbReference>
<dbReference type="Proteomes" id="UP000663864">
    <property type="component" value="Unassembled WGS sequence"/>
</dbReference>